<dbReference type="AlphaFoldDB" id="A0A9D3USW6"/>
<dbReference type="Proteomes" id="UP000828251">
    <property type="component" value="Unassembled WGS sequence"/>
</dbReference>
<comment type="caution">
    <text evidence="1">The sequence shown here is derived from an EMBL/GenBank/DDBJ whole genome shotgun (WGS) entry which is preliminary data.</text>
</comment>
<keyword evidence="2" id="KW-1185">Reference proteome</keyword>
<accession>A0A9D3USW6</accession>
<evidence type="ECO:0000313" key="1">
    <source>
        <dbReference type="EMBL" id="KAH1055789.1"/>
    </source>
</evidence>
<dbReference type="EMBL" id="JAIQCV010000010">
    <property type="protein sequence ID" value="KAH1055789.1"/>
    <property type="molecule type" value="Genomic_DNA"/>
</dbReference>
<organism evidence="1 2">
    <name type="scientific">Gossypium stocksii</name>
    <dbReference type="NCBI Taxonomy" id="47602"/>
    <lineage>
        <taxon>Eukaryota</taxon>
        <taxon>Viridiplantae</taxon>
        <taxon>Streptophyta</taxon>
        <taxon>Embryophyta</taxon>
        <taxon>Tracheophyta</taxon>
        <taxon>Spermatophyta</taxon>
        <taxon>Magnoliopsida</taxon>
        <taxon>eudicotyledons</taxon>
        <taxon>Gunneridae</taxon>
        <taxon>Pentapetalae</taxon>
        <taxon>rosids</taxon>
        <taxon>malvids</taxon>
        <taxon>Malvales</taxon>
        <taxon>Malvaceae</taxon>
        <taxon>Malvoideae</taxon>
        <taxon>Gossypium</taxon>
    </lineage>
</organism>
<dbReference type="OrthoDB" id="10442553at2759"/>
<proteinExistence type="predicted"/>
<gene>
    <name evidence="1" type="ORF">J1N35_033854</name>
</gene>
<evidence type="ECO:0000313" key="2">
    <source>
        <dbReference type="Proteomes" id="UP000828251"/>
    </source>
</evidence>
<protein>
    <submittedName>
        <fullName evidence="1">Uncharacterized protein</fullName>
    </submittedName>
</protein>
<name>A0A9D3USW6_9ROSI</name>
<sequence length="63" mass="7061">MVSAPSVLPWLSRSVLDSTSCAVVPLCSFAGYNFINHANPVWFYGAYNNGYINLCKAWFPIMR</sequence>
<reference evidence="1 2" key="1">
    <citation type="journal article" date="2021" name="Plant Biotechnol. J.">
        <title>Multi-omics assisted identification of the key and species-specific regulatory components of drought-tolerant mechanisms in Gossypium stocksii.</title>
        <authorList>
            <person name="Yu D."/>
            <person name="Ke L."/>
            <person name="Zhang D."/>
            <person name="Wu Y."/>
            <person name="Sun Y."/>
            <person name="Mei J."/>
            <person name="Sun J."/>
            <person name="Sun Y."/>
        </authorList>
    </citation>
    <scope>NUCLEOTIDE SEQUENCE [LARGE SCALE GENOMIC DNA]</scope>
    <source>
        <strain evidence="2">cv. E1</strain>
        <tissue evidence="1">Leaf</tissue>
    </source>
</reference>